<gene>
    <name evidence="3" type="ORF">WJX74_003442</name>
</gene>
<proteinExistence type="predicted"/>
<feature type="compositionally biased region" description="Pro residues" evidence="1">
    <location>
        <begin position="70"/>
        <end position="79"/>
    </location>
</feature>
<evidence type="ECO:0000256" key="1">
    <source>
        <dbReference type="SAM" id="MobiDB-lite"/>
    </source>
</evidence>
<dbReference type="EMBL" id="JALJOS010000019">
    <property type="protein sequence ID" value="KAK9827005.1"/>
    <property type="molecule type" value="Genomic_DNA"/>
</dbReference>
<evidence type="ECO:0000313" key="3">
    <source>
        <dbReference type="EMBL" id="KAK9827005.1"/>
    </source>
</evidence>
<organism evidence="3 4">
    <name type="scientific">Apatococcus lobatus</name>
    <dbReference type="NCBI Taxonomy" id="904363"/>
    <lineage>
        <taxon>Eukaryota</taxon>
        <taxon>Viridiplantae</taxon>
        <taxon>Chlorophyta</taxon>
        <taxon>core chlorophytes</taxon>
        <taxon>Trebouxiophyceae</taxon>
        <taxon>Chlorellales</taxon>
        <taxon>Chlorellaceae</taxon>
        <taxon>Apatococcus</taxon>
    </lineage>
</organism>
<protein>
    <submittedName>
        <fullName evidence="3">Uncharacterized protein</fullName>
    </submittedName>
</protein>
<keyword evidence="4" id="KW-1185">Reference proteome</keyword>
<keyword evidence="2" id="KW-0472">Membrane</keyword>
<dbReference type="AlphaFoldDB" id="A0AAW1R0M4"/>
<dbReference type="Proteomes" id="UP001438707">
    <property type="component" value="Unassembled WGS sequence"/>
</dbReference>
<feature type="transmembrane region" description="Helical" evidence="2">
    <location>
        <begin position="119"/>
        <end position="139"/>
    </location>
</feature>
<keyword evidence="2" id="KW-1133">Transmembrane helix</keyword>
<feature type="region of interest" description="Disordered" evidence="1">
    <location>
        <begin position="1"/>
        <end position="87"/>
    </location>
</feature>
<sequence>MTSLRDAYPTSSPLPDHSPAPHALPDGIPHGAAGGASAGSMDNKLPIKQVSGHDSIESYLRQIQTENMPPQQPPQPPQPGSEDPAAMQAMQLKRQQMFQAQAAAAEARMRGIAQQENRLQAVGFVAMGMCLVFAAVFFLQMRGNLSFGAA</sequence>
<accession>A0AAW1R0M4</accession>
<evidence type="ECO:0000256" key="2">
    <source>
        <dbReference type="SAM" id="Phobius"/>
    </source>
</evidence>
<evidence type="ECO:0000313" key="4">
    <source>
        <dbReference type="Proteomes" id="UP001438707"/>
    </source>
</evidence>
<name>A0AAW1R0M4_9CHLO</name>
<feature type="compositionally biased region" description="Polar residues" evidence="1">
    <location>
        <begin position="1"/>
        <end position="13"/>
    </location>
</feature>
<comment type="caution">
    <text evidence="3">The sequence shown here is derived from an EMBL/GenBank/DDBJ whole genome shotgun (WGS) entry which is preliminary data.</text>
</comment>
<reference evidence="3 4" key="1">
    <citation type="journal article" date="2024" name="Nat. Commun.">
        <title>Phylogenomics reveals the evolutionary origins of lichenization in chlorophyte algae.</title>
        <authorList>
            <person name="Puginier C."/>
            <person name="Libourel C."/>
            <person name="Otte J."/>
            <person name="Skaloud P."/>
            <person name="Haon M."/>
            <person name="Grisel S."/>
            <person name="Petersen M."/>
            <person name="Berrin J.G."/>
            <person name="Delaux P.M."/>
            <person name="Dal Grande F."/>
            <person name="Keller J."/>
        </authorList>
    </citation>
    <scope>NUCLEOTIDE SEQUENCE [LARGE SCALE GENOMIC DNA]</scope>
    <source>
        <strain evidence="3 4">SAG 2145</strain>
    </source>
</reference>
<keyword evidence="2" id="KW-0812">Transmembrane</keyword>